<keyword evidence="7" id="KW-1185">Reference proteome</keyword>
<feature type="transmembrane region" description="Helical" evidence="5">
    <location>
        <begin position="119"/>
        <end position="139"/>
    </location>
</feature>
<dbReference type="PANTHER" id="PTHR19317:SF0">
    <property type="entry name" value="PRENYLATED RAB ACCEPTOR PROTEIN 1"/>
    <property type="match status" value="1"/>
</dbReference>
<dbReference type="RefSeq" id="XP_060290015.1">
    <property type="nucleotide sequence ID" value="XM_060442995.1"/>
</dbReference>
<reference evidence="6" key="1">
    <citation type="submission" date="2023-06" db="EMBL/GenBank/DDBJ databases">
        <title>Genome-scale phylogeny and comparative genomics of the fungal order Sordariales.</title>
        <authorList>
            <consortium name="Lawrence Berkeley National Laboratory"/>
            <person name="Hensen N."/>
            <person name="Bonometti L."/>
            <person name="Westerberg I."/>
            <person name="Brannstrom I.O."/>
            <person name="Guillou S."/>
            <person name="Cros-Aarteil S."/>
            <person name="Calhoun S."/>
            <person name="Haridas S."/>
            <person name="Kuo A."/>
            <person name="Mondo S."/>
            <person name="Pangilinan J."/>
            <person name="Riley R."/>
            <person name="LaButti K."/>
            <person name="Andreopoulos B."/>
            <person name="Lipzen A."/>
            <person name="Chen C."/>
            <person name="Yanf M."/>
            <person name="Daum C."/>
            <person name="Ng V."/>
            <person name="Clum A."/>
            <person name="Steindorff A."/>
            <person name="Ohm R."/>
            <person name="Martin F."/>
            <person name="Silar P."/>
            <person name="Natvig D."/>
            <person name="Lalanne C."/>
            <person name="Gautier V."/>
            <person name="Ament-velasquez S.L."/>
            <person name="Kruys A."/>
            <person name="Hutchinson M.I."/>
            <person name="Powell A.J."/>
            <person name="Barry K."/>
            <person name="Miller A.N."/>
            <person name="Grigoriev I.V."/>
            <person name="Debuchy R."/>
            <person name="Gladieux P."/>
            <person name="Thoren M.H."/>
            <person name="Johannesson H."/>
        </authorList>
    </citation>
    <scope>NUCLEOTIDE SEQUENCE</scope>
    <source>
        <strain evidence="6">SMH2392-1A</strain>
    </source>
</reference>
<comment type="caution">
    <text evidence="6">The sequence shown here is derived from an EMBL/GenBank/DDBJ whole genome shotgun (WGS) entry which is preliminary data.</text>
</comment>
<accession>A0AA39ZT08</accession>
<dbReference type="Proteomes" id="UP001172101">
    <property type="component" value="Unassembled WGS sequence"/>
</dbReference>
<protein>
    <recommendedName>
        <fullName evidence="5">PRA1 family protein</fullName>
    </recommendedName>
</protein>
<keyword evidence="2 5" id="KW-0812">Transmembrane</keyword>
<evidence type="ECO:0000256" key="4">
    <source>
        <dbReference type="ARBA" id="ARBA00023136"/>
    </source>
</evidence>
<dbReference type="PANTHER" id="PTHR19317">
    <property type="entry name" value="PRENYLATED RAB ACCEPTOR 1-RELATED"/>
    <property type="match status" value="1"/>
</dbReference>
<dbReference type="Pfam" id="PF03208">
    <property type="entry name" value="PRA1"/>
    <property type="match status" value="1"/>
</dbReference>
<keyword evidence="4 5" id="KW-0472">Membrane</keyword>
<dbReference type="GO" id="GO:0016020">
    <property type="term" value="C:membrane"/>
    <property type="evidence" value="ECO:0007669"/>
    <property type="project" value="UniProtKB-SubCell"/>
</dbReference>
<organism evidence="6 7">
    <name type="scientific">Lasiosphaeria miniovina</name>
    <dbReference type="NCBI Taxonomy" id="1954250"/>
    <lineage>
        <taxon>Eukaryota</taxon>
        <taxon>Fungi</taxon>
        <taxon>Dikarya</taxon>
        <taxon>Ascomycota</taxon>
        <taxon>Pezizomycotina</taxon>
        <taxon>Sordariomycetes</taxon>
        <taxon>Sordariomycetidae</taxon>
        <taxon>Sordariales</taxon>
        <taxon>Lasiosphaeriaceae</taxon>
        <taxon>Lasiosphaeria</taxon>
    </lineage>
</organism>
<keyword evidence="3 5" id="KW-1133">Transmembrane helix</keyword>
<dbReference type="InterPro" id="IPR004895">
    <property type="entry name" value="Prenylated_rab_accept_PRA1"/>
</dbReference>
<evidence type="ECO:0000256" key="2">
    <source>
        <dbReference type="ARBA" id="ARBA00022692"/>
    </source>
</evidence>
<evidence type="ECO:0000313" key="7">
    <source>
        <dbReference type="Proteomes" id="UP001172101"/>
    </source>
</evidence>
<feature type="transmembrane region" description="Helical" evidence="5">
    <location>
        <begin position="66"/>
        <end position="84"/>
    </location>
</feature>
<dbReference type="EMBL" id="JAUIRO010000008">
    <property type="protein sequence ID" value="KAK0703156.1"/>
    <property type="molecule type" value="Genomic_DNA"/>
</dbReference>
<comment type="subcellular location">
    <subcellularLocation>
        <location evidence="1 5">Membrane</location>
        <topology evidence="1 5">Multi-pass membrane protein</topology>
    </subcellularLocation>
</comment>
<gene>
    <name evidence="6" type="ORF">B0T26DRAFT_730015</name>
</gene>
<evidence type="ECO:0000313" key="6">
    <source>
        <dbReference type="EMBL" id="KAK0703156.1"/>
    </source>
</evidence>
<feature type="transmembrane region" description="Helical" evidence="5">
    <location>
        <begin position="90"/>
        <end position="107"/>
    </location>
</feature>
<proteinExistence type="inferred from homology"/>
<sequence>MFRVQTLIDALTSRLNLGDRFASMRFGPLGSRFANLRPLSDFFDFKRIFKPASFAEARARISFNSGYFSSNYAVVFVMLSLYSIFNNKALLFDIVLVTLSMFLIGTLDGRDLEIGSQRLTTKQLYTAMCIIAVPVALYASPVGTMFWLVGASGVTILGHAVLMDKPIRMTLSGETV</sequence>
<evidence type="ECO:0000256" key="3">
    <source>
        <dbReference type="ARBA" id="ARBA00022989"/>
    </source>
</evidence>
<dbReference type="AlphaFoldDB" id="A0AA39ZT08"/>
<dbReference type="GeneID" id="85326265"/>
<evidence type="ECO:0000256" key="5">
    <source>
        <dbReference type="RuleBase" id="RU363107"/>
    </source>
</evidence>
<dbReference type="GO" id="GO:0005794">
    <property type="term" value="C:Golgi apparatus"/>
    <property type="evidence" value="ECO:0007669"/>
    <property type="project" value="TreeGrafter"/>
</dbReference>
<evidence type="ECO:0000256" key="1">
    <source>
        <dbReference type="ARBA" id="ARBA00004141"/>
    </source>
</evidence>
<name>A0AA39ZT08_9PEZI</name>
<comment type="similarity">
    <text evidence="5">Belongs to the PRA1 family.</text>
</comment>